<dbReference type="EMBL" id="UINC01205701">
    <property type="protein sequence ID" value="SVE26990.1"/>
    <property type="molecule type" value="Genomic_DNA"/>
</dbReference>
<proteinExistence type="predicted"/>
<gene>
    <name evidence="1" type="ORF">METZ01_LOCUS479844</name>
</gene>
<sequence length="57" mass="6434">MKTIKILSIFLLLPVISFSQIQYGGVPVDAINIEEINFITIDHSNIINNNLHPMVLK</sequence>
<evidence type="ECO:0000313" key="1">
    <source>
        <dbReference type="EMBL" id="SVE26990.1"/>
    </source>
</evidence>
<protein>
    <submittedName>
        <fullName evidence="1">Uncharacterized protein</fullName>
    </submittedName>
</protein>
<dbReference type="AlphaFoldDB" id="A0A383C4N1"/>
<reference evidence="1" key="1">
    <citation type="submission" date="2018-05" db="EMBL/GenBank/DDBJ databases">
        <authorList>
            <person name="Lanie J.A."/>
            <person name="Ng W.-L."/>
            <person name="Kazmierczak K.M."/>
            <person name="Andrzejewski T.M."/>
            <person name="Davidsen T.M."/>
            <person name="Wayne K.J."/>
            <person name="Tettelin H."/>
            <person name="Glass J.I."/>
            <person name="Rusch D."/>
            <person name="Podicherti R."/>
            <person name="Tsui H.-C.T."/>
            <person name="Winkler M.E."/>
        </authorList>
    </citation>
    <scope>NUCLEOTIDE SEQUENCE</scope>
</reference>
<name>A0A383C4N1_9ZZZZ</name>
<organism evidence="1">
    <name type="scientific">marine metagenome</name>
    <dbReference type="NCBI Taxonomy" id="408172"/>
    <lineage>
        <taxon>unclassified sequences</taxon>
        <taxon>metagenomes</taxon>
        <taxon>ecological metagenomes</taxon>
    </lineage>
</organism>
<accession>A0A383C4N1</accession>
<feature type="non-terminal residue" evidence="1">
    <location>
        <position position="57"/>
    </location>
</feature>